<dbReference type="InterPro" id="IPR011008">
    <property type="entry name" value="Dimeric_a/b-barrel"/>
</dbReference>
<dbReference type="Gene3D" id="3.30.70.920">
    <property type="match status" value="1"/>
</dbReference>
<keyword evidence="3" id="KW-0804">Transcription</keyword>
<protein>
    <submittedName>
        <fullName evidence="5">Lrp/AsnC family transcriptional regulator</fullName>
    </submittedName>
</protein>
<comment type="caution">
    <text evidence="5">The sequence shown here is derived from an EMBL/GenBank/DDBJ whole genome shotgun (WGS) entry which is preliminary data.</text>
</comment>
<reference evidence="5" key="1">
    <citation type="submission" date="2021-01" db="EMBL/GenBank/DDBJ databases">
        <title>YIM 132084 draft genome.</title>
        <authorList>
            <person name="An D."/>
        </authorList>
    </citation>
    <scope>NUCLEOTIDE SEQUENCE</scope>
    <source>
        <strain evidence="5">YIM 132084</strain>
    </source>
</reference>
<dbReference type="Pfam" id="PF01037">
    <property type="entry name" value="AsnC_trans_reg"/>
    <property type="match status" value="1"/>
</dbReference>
<evidence type="ECO:0000256" key="1">
    <source>
        <dbReference type="ARBA" id="ARBA00023015"/>
    </source>
</evidence>
<dbReference type="GO" id="GO:0043565">
    <property type="term" value="F:sequence-specific DNA binding"/>
    <property type="evidence" value="ECO:0007669"/>
    <property type="project" value="InterPro"/>
</dbReference>
<dbReference type="SMART" id="SM00344">
    <property type="entry name" value="HTH_ASNC"/>
    <property type="match status" value="2"/>
</dbReference>
<dbReference type="GO" id="GO:0043200">
    <property type="term" value="P:response to amino acid"/>
    <property type="evidence" value="ECO:0007669"/>
    <property type="project" value="TreeGrafter"/>
</dbReference>
<evidence type="ECO:0000256" key="2">
    <source>
        <dbReference type="ARBA" id="ARBA00023125"/>
    </source>
</evidence>
<dbReference type="InterPro" id="IPR019887">
    <property type="entry name" value="Tscrpt_reg_AsnC/Lrp_C"/>
</dbReference>
<dbReference type="PRINTS" id="PR00033">
    <property type="entry name" value="HTHASNC"/>
</dbReference>
<sequence length="307" mass="31662">MTGPPLDAADEALLGALAQDGRAGVEALARTTGLPRGTVRTRTQRLLAEVVDVLGIVHPAVFGLTEYALVRVAATGPVGPVAAAVAALDAVPFVSVTAGETALVAEVRTRTRAALAGTVARIAAAPGVLSAESSPYLEILKDASVAATPTGDDTVASGAPTEPVDALDRRLLAELQRDGRLSYSSLAEGVGLSVGATRTRVLRLLDTGVLHIGVRPRPVAAGLVQAGVAMAAHGPVEPLIEQLRRVDSVTYLATALGRWPLIATVRAESLGGLADQLDRVRSLPGAGPSTTWTHLRLVKERYQDDLA</sequence>
<evidence type="ECO:0000313" key="5">
    <source>
        <dbReference type="EMBL" id="MBM9469527.1"/>
    </source>
</evidence>
<dbReference type="Proteomes" id="UP000663792">
    <property type="component" value="Unassembled WGS sequence"/>
</dbReference>
<dbReference type="AlphaFoldDB" id="A0A939C3Y1"/>
<dbReference type="Gene3D" id="1.10.10.10">
    <property type="entry name" value="Winged helix-like DNA-binding domain superfamily/Winged helix DNA-binding domain"/>
    <property type="match status" value="2"/>
</dbReference>
<dbReference type="InterPro" id="IPR036390">
    <property type="entry name" value="WH_DNA-bd_sf"/>
</dbReference>
<gene>
    <name evidence="5" type="ORF">JL106_19770</name>
</gene>
<dbReference type="SUPFAM" id="SSF46785">
    <property type="entry name" value="Winged helix' DNA-binding domain"/>
    <property type="match status" value="1"/>
</dbReference>
<dbReference type="GO" id="GO:0005829">
    <property type="term" value="C:cytosol"/>
    <property type="evidence" value="ECO:0007669"/>
    <property type="project" value="TreeGrafter"/>
</dbReference>
<keyword evidence="6" id="KW-1185">Reference proteome</keyword>
<dbReference type="PROSITE" id="PS50956">
    <property type="entry name" value="HTH_ASNC_2"/>
    <property type="match status" value="1"/>
</dbReference>
<dbReference type="InterPro" id="IPR036388">
    <property type="entry name" value="WH-like_DNA-bd_sf"/>
</dbReference>
<dbReference type="PANTHER" id="PTHR30154:SF34">
    <property type="entry name" value="TRANSCRIPTIONAL REGULATOR AZLB"/>
    <property type="match status" value="1"/>
</dbReference>
<feature type="domain" description="HTH asnC-type" evidence="4">
    <location>
        <begin position="164"/>
        <end position="224"/>
    </location>
</feature>
<keyword evidence="2" id="KW-0238">DNA-binding</keyword>
<dbReference type="Pfam" id="PF13404">
    <property type="entry name" value="HTH_AsnC-type"/>
    <property type="match status" value="2"/>
</dbReference>
<name>A0A939C3Y1_9ACTN</name>
<dbReference type="InterPro" id="IPR019888">
    <property type="entry name" value="Tscrpt_reg_AsnC-like"/>
</dbReference>
<dbReference type="EMBL" id="JAERWK010000029">
    <property type="protein sequence ID" value="MBM9469527.1"/>
    <property type="molecule type" value="Genomic_DNA"/>
</dbReference>
<organism evidence="5 6">
    <name type="scientific">Nakamurella leprariae</name>
    <dbReference type="NCBI Taxonomy" id="2803911"/>
    <lineage>
        <taxon>Bacteria</taxon>
        <taxon>Bacillati</taxon>
        <taxon>Actinomycetota</taxon>
        <taxon>Actinomycetes</taxon>
        <taxon>Nakamurellales</taxon>
        <taxon>Nakamurellaceae</taxon>
        <taxon>Nakamurella</taxon>
    </lineage>
</organism>
<dbReference type="SUPFAM" id="SSF54909">
    <property type="entry name" value="Dimeric alpha+beta barrel"/>
    <property type="match status" value="2"/>
</dbReference>
<evidence type="ECO:0000256" key="3">
    <source>
        <dbReference type="ARBA" id="ARBA00023163"/>
    </source>
</evidence>
<accession>A0A939C3Y1</accession>
<keyword evidence="1" id="KW-0805">Transcription regulation</keyword>
<dbReference type="PANTHER" id="PTHR30154">
    <property type="entry name" value="LEUCINE-RESPONSIVE REGULATORY PROTEIN"/>
    <property type="match status" value="1"/>
</dbReference>
<evidence type="ECO:0000313" key="6">
    <source>
        <dbReference type="Proteomes" id="UP000663792"/>
    </source>
</evidence>
<evidence type="ECO:0000259" key="4">
    <source>
        <dbReference type="PROSITE" id="PS50956"/>
    </source>
</evidence>
<proteinExistence type="predicted"/>
<dbReference type="RefSeq" id="WP_205262492.1">
    <property type="nucleotide sequence ID" value="NZ_JAERWK010000029.1"/>
</dbReference>
<dbReference type="InterPro" id="IPR000485">
    <property type="entry name" value="AsnC-type_HTH_dom"/>
</dbReference>